<organism evidence="8 9">
    <name type="scientific">Paenibacillus albicereus</name>
    <dbReference type="NCBI Taxonomy" id="2726185"/>
    <lineage>
        <taxon>Bacteria</taxon>
        <taxon>Bacillati</taxon>
        <taxon>Bacillota</taxon>
        <taxon>Bacilli</taxon>
        <taxon>Bacillales</taxon>
        <taxon>Paenibacillaceae</taxon>
        <taxon>Paenibacillus</taxon>
    </lineage>
</organism>
<keyword evidence="3" id="KW-0378">Hydrolase</keyword>
<feature type="compositionally biased region" description="Gly residues" evidence="5">
    <location>
        <begin position="202"/>
        <end position="228"/>
    </location>
</feature>
<name>A0A6H2GTZ3_9BACL</name>
<reference evidence="8 9" key="1">
    <citation type="submission" date="2020-04" db="EMBL/GenBank/DDBJ databases">
        <title>Novel Paenibacillus strain UniB2 isolated from commercial digestive syrup.</title>
        <authorList>
            <person name="Thorat V."/>
            <person name="Kirdat K."/>
            <person name="Tiwarekar B."/>
            <person name="Yadav A."/>
        </authorList>
    </citation>
    <scope>NUCLEOTIDE SEQUENCE [LARGE SCALE GENOMIC DNA]</scope>
    <source>
        <strain evidence="8 9">UniB2</strain>
    </source>
</reference>
<feature type="signal peptide" evidence="6">
    <location>
        <begin position="1"/>
        <end position="21"/>
    </location>
</feature>
<dbReference type="Pfam" id="PF00877">
    <property type="entry name" value="NLPC_P60"/>
    <property type="match status" value="1"/>
</dbReference>
<evidence type="ECO:0000256" key="6">
    <source>
        <dbReference type="SAM" id="SignalP"/>
    </source>
</evidence>
<feature type="region of interest" description="Disordered" evidence="5">
    <location>
        <begin position="195"/>
        <end position="237"/>
    </location>
</feature>
<keyword evidence="2" id="KW-0645">Protease</keyword>
<dbReference type="InterPro" id="IPR038765">
    <property type="entry name" value="Papain-like_cys_pep_sf"/>
</dbReference>
<sequence length="583" mass="60974">MRRLIQTGTALALFTAAGAGAAAPAGASLPSSSDSLYADAAAARVLAGMAGAGTPSPLSAEADAPLSERGTPPALGGAIADYALDYVGASYQYGGASPAGFDASGFLQYIYRFSAAEVQLPRTIAAQYGSGAAVGGQSLLLPGDAVFFRSGDSIAFAGIYIGNKEFVSATVDGVKRSSLASAYWQERYAGARRMTESHPVAGSGGSGTGSGSGTSSGAGTSSGSGSGSSNGLAGPDQTRDAMRETAYFASVSRFLDKAKPVLDASLFNRLEEKAELAFRHYEQGLYLEMLAAQEEIVDEVDALPADARSRIGIKSSELYGSSIPAGLYSVSTEGELSLKKESGYAVTLSQRAAAEQLWKQVRAAYPKAYLALVKELRLDVHRGGMSRVETLAKGSVRLVLDPSDLTPGALQKTRWALARELGKLVTQQGPGGSQLDHFGGASSALAGTGGLLGGAFAGPASGSSQWLYARKDSLLTAYYGKFWPTEVASAARAGKPMTTLYTKLFFRDASAYQAQEDIADAWAAFLLYDKPAKPADRRDEKMLFFYAKPELTAVRDQFRSGVGLSKSYPKTTTFADLIGPRTW</sequence>
<dbReference type="Proteomes" id="UP000502136">
    <property type="component" value="Chromosome"/>
</dbReference>
<dbReference type="PANTHER" id="PTHR47053">
    <property type="entry name" value="MUREIN DD-ENDOPEPTIDASE MEPH-RELATED"/>
    <property type="match status" value="1"/>
</dbReference>
<accession>A0A6H2GTZ3</accession>
<gene>
    <name evidence="8" type="ORF">HGI30_04430</name>
</gene>
<evidence type="ECO:0000313" key="9">
    <source>
        <dbReference type="Proteomes" id="UP000502136"/>
    </source>
</evidence>
<evidence type="ECO:0000256" key="5">
    <source>
        <dbReference type="SAM" id="MobiDB-lite"/>
    </source>
</evidence>
<dbReference type="GO" id="GO:0006508">
    <property type="term" value="P:proteolysis"/>
    <property type="evidence" value="ECO:0007669"/>
    <property type="project" value="UniProtKB-KW"/>
</dbReference>
<evidence type="ECO:0000256" key="1">
    <source>
        <dbReference type="ARBA" id="ARBA00007074"/>
    </source>
</evidence>
<dbReference type="Gene3D" id="3.90.1720.10">
    <property type="entry name" value="endopeptidase domain like (from Nostoc punctiforme)"/>
    <property type="match status" value="1"/>
</dbReference>
<dbReference type="GO" id="GO:0008234">
    <property type="term" value="F:cysteine-type peptidase activity"/>
    <property type="evidence" value="ECO:0007669"/>
    <property type="project" value="UniProtKB-KW"/>
</dbReference>
<evidence type="ECO:0000256" key="4">
    <source>
        <dbReference type="ARBA" id="ARBA00022807"/>
    </source>
</evidence>
<dbReference type="PROSITE" id="PS51935">
    <property type="entry name" value="NLPC_P60"/>
    <property type="match status" value="1"/>
</dbReference>
<dbReference type="EMBL" id="CP051428">
    <property type="protein sequence ID" value="QJC50880.1"/>
    <property type="molecule type" value="Genomic_DNA"/>
</dbReference>
<keyword evidence="6" id="KW-0732">Signal</keyword>
<dbReference type="RefSeq" id="WP_168906535.1">
    <property type="nucleotide sequence ID" value="NZ_CP051428.1"/>
</dbReference>
<keyword evidence="4" id="KW-0788">Thiol protease</keyword>
<comment type="similarity">
    <text evidence="1">Belongs to the peptidase C40 family.</text>
</comment>
<feature type="chain" id="PRO_5026350182" evidence="6">
    <location>
        <begin position="22"/>
        <end position="583"/>
    </location>
</feature>
<dbReference type="PANTHER" id="PTHR47053:SF1">
    <property type="entry name" value="MUREIN DD-ENDOPEPTIDASE MEPH-RELATED"/>
    <property type="match status" value="1"/>
</dbReference>
<dbReference type="InterPro" id="IPR051202">
    <property type="entry name" value="Peptidase_C40"/>
</dbReference>
<feature type="domain" description="NlpC/P60" evidence="7">
    <location>
        <begin position="73"/>
        <end position="195"/>
    </location>
</feature>
<dbReference type="KEGG" id="palr:HGI30_04430"/>
<evidence type="ECO:0000259" key="7">
    <source>
        <dbReference type="PROSITE" id="PS51935"/>
    </source>
</evidence>
<proteinExistence type="inferred from homology"/>
<keyword evidence="9" id="KW-1185">Reference proteome</keyword>
<dbReference type="AlphaFoldDB" id="A0A6H2GTZ3"/>
<dbReference type="SUPFAM" id="SSF54001">
    <property type="entry name" value="Cysteine proteinases"/>
    <property type="match status" value="1"/>
</dbReference>
<protein>
    <submittedName>
        <fullName evidence="8">C40 family peptidase</fullName>
    </submittedName>
</protein>
<evidence type="ECO:0000256" key="2">
    <source>
        <dbReference type="ARBA" id="ARBA00022670"/>
    </source>
</evidence>
<dbReference type="InterPro" id="IPR000064">
    <property type="entry name" value="NLP_P60_dom"/>
</dbReference>
<evidence type="ECO:0000313" key="8">
    <source>
        <dbReference type="EMBL" id="QJC50880.1"/>
    </source>
</evidence>
<evidence type="ECO:0000256" key="3">
    <source>
        <dbReference type="ARBA" id="ARBA00022801"/>
    </source>
</evidence>